<keyword evidence="3" id="KW-1185">Reference proteome</keyword>
<gene>
    <name evidence="2" type="ORF">MUB52_05895</name>
</gene>
<dbReference type="Proteomes" id="UP001208690">
    <property type="component" value="Unassembled WGS sequence"/>
</dbReference>
<dbReference type="RefSeq" id="WP_263843277.1">
    <property type="nucleotide sequence ID" value="NZ_JALIEB010000003.1"/>
</dbReference>
<dbReference type="EMBL" id="JALIEB010000003">
    <property type="protein sequence ID" value="MCV3270955.1"/>
    <property type="molecule type" value="Genomic_DNA"/>
</dbReference>
<dbReference type="InterPro" id="IPR009506">
    <property type="entry name" value="YjiS-like"/>
</dbReference>
<organism evidence="2 3">
    <name type="scientific">Roseobacter sinensis</name>
    <dbReference type="NCBI Taxonomy" id="2931391"/>
    <lineage>
        <taxon>Bacteria</taxon>
        <taxon>Pseudomonadati</taxon>
        <taxon>Pseudomonadota</taxon>
        <taxon>Alphaproteobacteria</taxon>
        <taxon>Rhodobacterales</taxon>
        <taxon>Roseobacteraceae</taxon>
        <taxon>Roseobacter</taxon>
    </lineage>
</organism>
<comment type="caution">
    <text evidence="2">The sequence shown here is derived from an EMBL/GenBank/DDBJ whole genome shotgun (WGS) entry which is preliminary data.</text>
</comment>
<feature type="domain" description="YjiS-like" evidence="1">
    <location>
        <begin position="36"/>
        <end position="67"/>
    </location>
</feature>
<evidence type="ECO:0000313" key="2">
    <source>
        <dbReference type="EMBL" id="MCV3270955.1"/>
    </source>
</evidence>
<dbReference type="Pfam" id="PF06568">
    <property type="entry name" value="YjiS-like"/>
    <property type="match status" value="1"/>
</dbReference>
<reference evidence="2 3" key="1">
    <citation type="submission" date="2022-04" db="EMBL/GenBank/DDBJ databases">
        <title>Roseobacter sp. WL0113 is a bacterium isolated from neritic sediment.</title>
        <authorList>
            <person name="Wang L."/>
            <person name="He W."/>
            <person name="Zhang D.-F."/>
        </authorList>
    </citation>
    <scope>NUCLEOTIDE SEQUENCE [LARGE SCALE GENOMIC DNA]</scope>
    <source>
        <strain evidence="2 3">WL0113</strain>
    </source>
</reference>
<protein>
    <submittedName>
        <fullName evidence="2">DUF1127 domain-containing protein</fullName>
    </submittedName>
</protein>
<evidence type="ECO:0000313" key="3">
    <source>
        <dbReference type="Proteomes" id="UP001208690"/>
    </source>
</evidence>
<evidence type="ECO:0000259" key="1">
    <source>
        <dbReference type="Pfam" id="PF06568"/>
    </source>
</evidence>
<sequence length="77" mass="8793">MAHATTPSSRSLAYLNEVKEMPQVAILAVEFAVCVSKWTTRRRTRRALKKLTVRQLDDVGLTPEQARHEAAKVFWRA</sequence>
<accession>A0ABT3BBM0</accession>
<proteinExistence type="predicted"/>
<name>A0ABT3BBM0_9RHOB</name>